<evidence type="ECO:0000256" key="6">
    <source>
        <dbReference type="ARBA" id="ARBA00038076"/>
    </source>
</evidence>
<evidence type="ECO:0000256" key="4">
    <source>
        <dbReference type="ARBA" id="ARBA00022989"/>
    </source>
</evidence>
<evidence type="ECO:0000256" key="3">
    <source>
        <dbReference type="ARBA" id="ARBA00022692"/>
    </source>
</evidence>
<dbReference type="STRING" id="1817867.A3F83_01625"/>
<keyword evidence="5 7" id="KW-0472">Membrane</keyword>
<dbReference type="Proteomes" id="UP000179129">
    <property type="component" value="Unassembled WGS sequence"/>
</dbReference>
<feature type="transmembrane region" description="Helical" evidence="7">
    <location>
        <begin position="386"/>
        <end position="409"/>
    </location>
</feature>
<evidence type="ECO:0000313" key="9">
    <source>
        <dbReference type="EMBL" id="OGG04093.1"/>
    </source>
</evidence>
<evidence type="ECO:0000256" key="2">
    <source>
        <dbReference type="ARBA" id="ARBA00022475"/>
    </source>
</evidence>
<comment type="subcellular location">
    <subcellularLocation>
        <location evidence="1">Cell membrane</location>
        <topology evidence="1">Multi-pass membrane protein</topology>
    </subcellularLocation>
</comment>
<evidence type="ECO:0000256" key="7">
    <source>
        <dbReference type="SAM" id="Phobius"/>
    </source>
</evidence>
<dbReference type="InterPro" id="IPR050250">
    <property type="entry name" value="Macrolide_Exporter_MacB"/>
</dbReference>
<dbReference type="PANTHER" id="PTHR30572">
    <property type="entry name" value="MEMBRANE COMPONENT OF TRANSPORTER-RELATED"/>
    <property type="match status" value="1"/>
</dbReference>
<dbReference type="EMBL" id="MFIX01000123">
    <property type="protein sequence ID" value="OGG04093.1"/>
    <property type="molecule type" value="Genomic_DNA"/>
</dbReference>
<keyword evidence="3 7" id="KW-0812">Transmembrane</keyword>
<accession>A0A1F5YVJ2</accession>
<keyword evidence="2" id="KW-1003">Cell membrane</keyword>
<organism evidence="9 10">
    <name type="scientific">Candidatus Glassbacteria bacterium RIFCSPLOWO2_12_FULL_58_11</name>
    <dbReference type="NCBI Taxonomy" id="1817867"/>
    <lineage>
        <taxon>Bacteria</taxon>
        <taxon>Candidatus Glassiibacteriota</taxon>
    </lineage>
</organism>
<proteinExistence type="inferred from homology"/>
<dbReference type="GO" id="GO:0022857">
    <property type="term" value="F:transmembrane transporter activity"/>
    <property type="evidence" value="ECO:0007669"/>
    <property type="project" value="TreeGrafter"/>
</dbReference>
<sequence>MNLWHLVRREITYQKLNFILGLFSVAVASGVLVAVLTLLESHDRRTQQVLADKQARTEQEMALLEDDYRKIMLKLGFNLLVLPASQSLEQYYATGCVTEYMPEKYVHTLAEAGLMTIQHLLPSIEQKIEWPERSNRQIFLVGTRGEVPSRGPAPKKPMQLSVAPGEIIAGYELARSLGLSEGDRLKLLGEQFTVSEVHAERGTRDDITLWIDLETAQKLLGQPGRINAILALKCLCEGNQLAQIRSDIARILPETQVIEVDSKVVTRAEARERAAAAAKIALAEELASRASIRIEMEKFVSWLSPVVILGATLWIGLLAFGNVRQRRGEIAVLRAIGVGSTNIMLIFLTKSVLLGLIGAAPGYFLGLAAGLFSGELEVSFGAAAGLFSPALFLIVLFISMLLCVLAGWIPALLASNQDPADVLREE</sequence>
<dbReference type="Pfam" id="PF02687">
    <property type="entry name" value="FtsX"/>
    <property type="match status" value="1"/>
</dbReference>
<gene>
    <name evidence="9" type="ORF">A3F83_01625</name>
</gene>
<feature type="transmembrane region" description="Helical" evidence="7">
    <location>
        <begin position="299"/>
        <end position="319"/>
    </location>
</feature>
<evidence type="ECO:0000313" key="10">
    <source>
        <dbReference type="Proteomes" id="UP000179129"/>
    </source>
</evidence>
<reference evidence="9 10" key="1">
    <citation type="journal article" date="2016" name="Nat. Commun.">
        <title>Thousands of microbial genomes shed light on interconnected biogeochemical processes in an aquifer system.</title>
        <authorList>
            <person name="Anantharaman K."/>
            <person name="Brown C.T."/>
            <person name="Hug L.A."/>
            <person name="Sharon I."/>
            <person name="Castelle C.J."/>
            <person name="Probst A.J."/>
            <person name="Thomas B.C."/>
            <person name="Singh A."/>
            <person name="Wilkins M.J."/>
            <person name="Karaoz U."/>
            <person name="Brodie E.L."/>
            <person name="Williams K.H."/>
            <person name="Hubbard S.S."/>
            <person name="Banfield J.F."/>
        </authorList>
    </citation>
    <scope>NUCLEOTIDE SEQUENCE [LARGE SCALE GENOMIC DNA]</scope>
</reference>
<feature type="transmembrane region" description="Helical" evidence="7">
    <location>
        <begin position="331"/>
        <end position="348"/>
    </location>
</feature>
<dbReference type="GO" id="GO:0005886">
    <property type="term" value="C:plasma membrane"/>
    <property type="evidence" value="ECO:0007669"/>
    <property type="project" value="UniProtKB-SubCell"/>
</dbReference>
<feature type="domain" description="ABC3 transporter permease C-terminal" evidence="8">
    <location>
        <begin position="306"/>
        <end position="419"/>
    </location>
</feature>
<dbReference type="AlphaFoldDB" id="A0A1F5YVJ2"/>
<comment type="similarity">
    <text evidence="6">Belongs to the ABC-4 integral membrane protein family.</text>
</comment>
<feature type="transmembrane region" description="Helical" evidence="7">
    <location>
        <begin position="354"/>
        <end position="374"/>
    </location>
</feature>
<keyword evidence="4 7" id="KW-1133">Transmembrane helix</keyword>
<protein>
    <recommendedName>
        <fullName evidence="8">ABC3 transporter permease C-terminal domain-containing protein</fullName>
    </recommendedName>
</protein>
<evidence type="ECO:0000256" key="5">
    <source>
        <dbReference type="ARBA" id="ARBA00023136"/>
    </source>
</evidence>
<dbReference type="InterPro" id="IPR003838">
    <property type="entry name" value="ABC3_permease_C"/>
</dbReference>
<feature type="transmembrane region" description="Helical" evidence="7">
    <location>
        <begin position="16"/>
        <end position="39"/>
    </location>
</feature>
<name>A0A1F5YVJ2_9BACT</name>
<evidence type="ECO:0000259" key="8">
    <source>
        <dbReference type="Pfam" id="PF02687"/>
    </source>
</evidence>
<evidence type="ECO:0000256" key="1">
    <source>
        <dbReference type="ARBA" id="ARBA00004651"/>
    </source>
</evidence>
<dbReference type="PANTHER" id="PTHR30572:SF4">
    <property type="entry name" value="ABC TRANSPORTER PERMEASE YTRF"/>
    <property type="match status" value="1"/>
</dbReference>
<comment type="caution">
    <text evidence="9">The sequence shown here is derived from an EMBL/GenBank/DDBJ whole genome shotgun (WGS) entry which is preliminary data.</text>
</comment>